<dbReference type="InterPro" id="IPR019379">
    <property type="entry name" value="Gamma_Secretase_Asp_P_PEN2"/>
</dbReference>
<protein>
    <recommendedName>
        <fullName evidence="11">Gamma-secretase subunit PEN-2</fullName>
    </recommendedName>
</protein>
<accession>A0ABC8RCG7</accession>
<keyword evidence="4" id="KW-0914">Notch signaling pathway</keyword>
<organism evidence="9 10">
    <name type="scientific">Ilex paraguariensis</name>
    <name type="common">yerba mate</name>
    <dbReference type="NCBI Taxonomy" id="185542"/>
    <lineage>
        <taxon>Eukaryota</taxon>
        <taxon>Viridiplantae</taxon>
        <taxon>Streptophyta</taxon>
        <taxon>Embryophyta</taxon>
        <taxon>Tracheophyta</taxon>
        <taxon>Spermatophyta</taxon>
        <taxon>Magnoliopsida</taxon>
        <taxon>eudicotyledons</taxon>
        <taxon>Gunneridae</taxon>
        <taxon>Pentapetalae</taxon>
        <taxon>asterids</taxon>
        <taxon>campanulids</taxon>
        <taxon>Aquifoliales</taxon>
        <taxon>Aquifoliaceae</taxon>
        <taxon>Ilex</taxon>
    </lineage>
</organism>
<evidence type="ECO:0008006" key="11">
    <source>
        <dbReference type="Google" id="ProtNLM"/>
    </source>
</evidence>
<dbReference type="AlphaFoldDB" id="A0ABC8RCG7"/>
<evidence type="ECO:0000256" key="4">
    <source>
        <dbReference type="ARBA" id="ARBA00022976"/>
    </source>
</evidence>
<proteinExistence type="inferred from homology"/>
<dbReference type="Proteomes" id="UP001642360">
    <property type="component" value="Unassembled WGS sequence"/>
</dbReference>
<comment type="similarity">
    <text evidence="2">Belongs to the PEN-2 family.</text>
</comment>
<dbReference type="GO" id="GO:0007219">
    <property type="term" value="P:Notch signaling pathway"/>
    <property type="evidence" value="ECO:0007669"/>
    <property type="project" value="UniProtKB-KW"/>
</dbReference>
<keyword evidence="3 8" id="KW-0812">Transmembrane</keyword>
<feature type="transmembrane region" description="Helical" evidence="8">
    <location>
        <begin position="59"/>
        <end position="79"/>
    </location>
</feature>
<evidence type="ECO:0000256" key="8">
    <source>
        <dbReference type="SAM" id="Phobius"/>
    </source>
</evidence>
<dbReference type="Pfam" id="PF10251">
    <property type="entry name" value="PEN-2"/>
    <property type="match status" value="1"/>
</dbReference>
<gene>
    <name evidence="9" type="ORF">ILEXP_LOCUS10333</name>
</gene>
<comment type="subcellular location">
    <subcellularLocation>
        <location evidence="1">Membrane</location>
        <topology evidence="1">Multi-pass membrane protein</topology>
    </subcellularLocation>
</comment>
<keyword evidence="10" id="KW-1185">Reference proteome</keyword>
<evidence type="ECO:0000313" key="10">
    <source>
        <dbReference type="Proteomes" id="UP001642360"/>
    </source>
</evidence>
<comment type="caution">
    <text evidence="9">The sequence shown here is derived from an EMBL/GenBank/DDBJ whole genome shotgun (WGS) entry which is preliminary data.</text>
</comment>
<reference evidence="9 10" key="1">
    <citation type="submission" date="2024-02" db="EMBL/GenBank/DDBJ databases">
        <authorList>
            <person name="Vignale AGUSTIN F."/>
            <person name="Sosa J E."/>
            <person name="Modenutti C."/>
        </authorList>
    </citation>
    <scope>NUCLEOTIDE SEQUENCE [LARGE SCALE GENOMIC DNA]</scope>
</reference>
<evidence type="ECO:0000256" key="1">
    <source>
        <dbReference type="ARBA" id="ARBA00004141"/>
    </source>
</evidence>
<evidence type="ECO:0000256" key="3">
    <source>
        <dbReference type="ARBA" id="ARBA00022692"/>
    </source>
</evidence>
<keyword evidence="6 8" id="KW-0472">Membrane</keyword>
<dbReference type="PANTHER" id="PTHR16318">
    <property type="entry name" value="GAMMA-SECRETASE SUBUNIT PEN-2"/>
    <property type="match status" value="1"/>
</dbReference>
<dbReference type="PANTHER" id="PTHR16318:SF0">
    <property type="entry name" value="GAMMA-SECRETASE SUBUNIT PEN-2"/>
    <property type="match status" value="1"/>
</dbReference>
<dbReference type="EMBL" id="CAUOFW020001241">
    <property type="protein sequence ID" value="CAK9142653.1"/>
    <property type="molecule type" value="Genomic_DNA"/>
</dbReference>
<sequence>MERYTPSESANPILPITNSNNDDLPNPLSSSSVSRPQWPTVDGPLGLSEQDSIVYARRFFKLGFFLLPWLWAVNCFYFWPVLRHSRSFPQHRRSITLQYALPCHFRMLFSFSNLGLEWCLMNSTSIGIRERSSYIRISSLGGCQFSPFLFRSISDDSDIRLQFLKTVVWVNERGLQVYCIWTLLAAA</sequence>
<name>A0ABC8RCG7_9AQUA</name>
<evidence type="ECO:0000256" key="6">
    <source>
        <dbReference type="ARBA" id="ARBA00023136"/>
    </source>
</evidence>
<evidence type="ECO:0000256" key="2">
    <source>
        <dbReference type="ARBA" id="ARBA00009607"/>
    </source>
</evidence>
<feature type="region of interest" description="Disordered" evidence="7">
    <location>
        <begin position="1"/>
        <end position="37"/>
    </location>
</feature>
<evidence type="ECO:0000256" key="7">
    <source>
        <dbReference type="SAM" id="MobiDB-lite"/>
    </source>
</evidence>
<evidence type="ECO:0000256" key="5">
    <source>
        <dbReference type="ARBA" id="ARBA00022989"/>
    </source>
</evidence>
<evidence type="ECO:0000313" key="9">
    <source>
        <dbReference type="EMBL" id="CAK9142653.1"/>
    </source>
</evidence>
<dbReference type="GO" id="GO:0016020">
    <property type="term" value="C:membrane"/>
    <property type="evidence" value="ECO:0007669"/>
    <property type="project" value="UniProtKB-SubCell"/>
</dbReference>
<keyword evidence="5 8" id="KW-1133">Transmembrane helix</keyword>